<keyword evidence="2" id="KW-1185">Reference proteome</keyword>
<comment type="caution">
    <text evidence="1">The sequence shown here is derived from an EMBL/GenBank/DDBJ whole genome shotgun (WGS) entry which is preliminary data.</text>
</comment>
<name>A0ACB9QY98_9MYRT</name>
<proteinExistence type="predicted"/>
<dbReference type="EMBL" id="CM042884">
    <property type="protein sequence ID" value="KAI4371162.1"/>
    <property type="molecule type" value="Genomic_DNA"/>
</dbReference>
<evidence type="ECO:0000313" key="2">
    <source>
        <dbReference type="Proteomes" id="UP001057402"/>
    </source>
</evidence>
<reference evidence="2" key="1">
    <citation type="journal article" date="2023" name="Front. Plant Sci.">
        <title>Chromosomal-level genome assembly of Melastoma candidum provides insights into trichome evolution.</title>
        <authorList>
            <person name="Zhong Y."/>
            <person name="Wu W."/>
            <person name="Sun C."/>
            <person name="Zou P."/>
            <person name="Liu Y."/>
            <person name="Dai S."/>
            <person name="Zhou R."/>
        </authorList>
    </citation>
    <scope>NUCLEOTIDE SEQUENCE [LARGE SCALE GENOMIC DNA]</scope>
</reference>
<accession>A0ACB9QY98</accession>
<evidence type="ECO:0000313" key="1">
    <source>
        <dbReference type="EMBL" id="KAI4371162.1"/>
    </source>
</evidence>
<dbReference type="Proteomes" id="UP001057402">
    <property type="component" value="Chromosome 5"/>
</dbReference>
<gene>
    <name evidence="1" type="ORF">MLD38_019428</name>
</gene>
<organism evidence="1 2">
    <name type="scientific">Melastoma candidum</name>
    <dbReference type="NCBI Taxonomy" id="119954"/>
    <lineage>
        <taxon>Eukaryota</taxon>
        <taxon>Viridiplantae</taxon>
        <taxon>Streptophyta</taxon>
        <taxon>Embryophyta</taxon>
        <taxon>Tracheophyta</taxon>
        <taxon>Spermatophyta</taxon>
        <taxon>Magnoliopsida</taxon>
        <taxon>eudicotyledons</taxon>
        <taxon>Gunneridae</taxon>
        <taxon>Pentapetalae</taxon>
        <taxon>rosids</taxon>
        <taxon>malvids</taxon>
        <taxon>Myrtales</taxon>
        <taxon>Melastomataceae</taxon>
        <taxon>Melastomatoideae</taxon>
        <taxon>Melastomateae</taxon>
        <taxon>Melastoma</taxon>
    </lineage>
</organism>
<protein>
    <submittedName>
        <fullName evidence="1">Uncharacterized protein</fullName>
    </submittedName>
</protein>
<sequence>MEAFPVVDMKKLDGEKRGAAMDLIGDACENWGFFELVNHGISHELLDEVERLTKAHYKDVMEQRFKEMVEAKGLEAVRSQVEDLDWESTFYLRHLPTSNMSEIPDLTQEYRDVMKEFASELEKLAECVLDLFCENLGLEKGYLKKVFYGSVGPNFGTKVSNYPPCPKPDMIKGLRAHTDAGGVILLFQDDKVSGLQLLKDGEWIDVPPMRHSIVVNLGDQLEVITNGKYKSVLHRVVAQTDGNRMSVASFYNPGSDAVIYPAPKLVEKESSEGTVPETYPKFVFDDYMKLYARLKFEAKEPRFEAMKTRDPSVNYGTVAAAY</sequence>